<organism evidence="2 3">
    <name type="scientific">Pisolithus tinctorius Marx 270</name>
    <dbReference type="NCBI Taxonomy" id="870435"/>
    <lineage>
        <taxon>Eukaryota</taxon>
        <taxon>Fungi</taxon>
        <taxon>Dikarya</taxon>
        <taxon>Basidiomycota</taxon>
        <taxon>Agaricomycotina</taxon>
        <taxon>Agaricomycetes</taxon>
        <taxon>Agaricomycetidae</taxon>
        <taxon>Boletales</taxon>
        <taxon>Sclerodermatineae</taxon>
        <taxon>Pisolithaceae</taxon>
        <taxon>Pisolithus</taxon>
    </lineage>
</organism>
<proteinExistence type="predicted"/>
<keyword evidence="1" id="KW-0812">Transmembrane</keyword>
<gene>
    <name evidence="2" type="ORF">M404DRAFT_32901</name>
</gene>
<evidence type="ECO:0000313" key="2">
    <source>
        <dbReference type="EMBL" id="KIN96845.1"/>
    </source>
</evidence>
<dbReference type="AlphaFoldDB" id="A0A0C3NMN0"/>
<feature type="transmembrane region" description="Helical" evidence="1">
    <location>
        <begin position="33"/>
        <end position="53"/>
    </location>
</feature>
<keyword evidence="3" id="KW-1185">Reference proteome</keyword>
<evidence type="ECO:0000256" key="1">
    <source>
        <dbReference type="SAM" id="Phobius"/>
    </source>
</evidence>
<dbReference type="EMBL" id="KN832039">
    <property type="protein sequence ID" value="KIN96845.1"/>
    <property type="molecule type" value="Genomic_DNA"/>
</dbReference>
<accession>A0A0C3NMN0</accession>
<protein>
    <submittedName>
        <fullName evidence="2">Uncharacterized protein</fullName>
    </submittedName>
</protein>
<reference evidence="2 3" key="1">
    <citation type="submission" date="2014-04" db="EMBL/GenBank/DDBJ databases">
        <authorList>
            <consortium name="DOE Joint Genome Institute"/>
            <person name="Kuo A."/>
            <person name="Kohler A."/>
            <person name="Costa M.D."/>
            <person name="Nagy L.G."/>
            <person name="Floudas D."/>
            <person name="Copeland A."/>
            <person name="Barry K.W."/>
            <person name="Cichocki N."/>
            <person name="Veneault-Fourrey C."/>
            <person name="LaButti K."/>
            <person name="Lindquist E.A."/>
            <person name="Lipzen A."/>
            <person name="Lundell T."/>
            <person name="Morin E."/>
            <person name="Murat C."/>
            <person name="Sun H."/>
            <person name="Tunlid A."/>
            <person name="Henrissat B."/>
            <person name="Grigoriev I.V."/>
            <person name="Hibbett D.S."/>
            <person name="Martin F."/>
            <person name="Nordberg H.P."/>
            <person name="Cantor M.N."/>
            <person name="Hua S.X."/>
        </authorList>
    </citation>
    <scope>NUCLEOTIDE SEQUENCE [LARGE SCALE GENOMIC DNA]</scope>
    <source>
        <strain evidence="2 3">Marx 270</strain>
    </source>
</reference>
<name>A0A0C3NMN0_PISTI</name>
<dbReference type="InParanoid" id="A0A0C3NMN0"/>
<keyword evidence="1" id="KW-0472">Membrane</keyword>
<dbReference type="HOGENOM" id="CLU_2850691_0_0_1"/>
<evidence type="ECO:0000313" key="3">
    <source>
        <dbReference type="Proteomes" id="UP000054217"/>
    </source>
</evidence>
<sequence>MSLHNIQHRDGVSLRQLFDGLSTYKLASIGSKVAHLVATSKFAVVLLFVAVLAHESAELHQTFLL</sequence>
<dbReference type="Proteomes" id="UP000054217">
    <property type="component" value="Unassembled WGS sequence"/>
</dbReference>
<keyword evidence="1" id="KW-1133">Transmembrane helix</keyword>
<reference evidence="3" key="2">
    <citation type="submission" date="2015-01" db="EMBL/GenBank/DDBJ databases">
        <title>Evolutionary Origins and Diversification of the Mycorrhizal Mutualists.</title>
        <authorList>
            <consortium name="DOE Joint Genome Institute"/>
            <consortium name="Mycorrhizal Genomics Consortium"/>
            <person name="Kohler A."/>
            <person name="Kuo A."/>
            <person name="Nagy L.G."/>
            <person name="Floudas D."/>
            <person name="Copeland A."/>
            <person name="Barry K.W."/>
            <person name="Cichocki N."/>
            <person name="Veneault-Fourrey C."/>
            <person name="LaButti K."/>
            <person name="Lindquist E.A."/>
            <person name="Lipzen A."/>
            <person name="Lundell T."/>
            <person name="Morin E."/>
            <person name="Murat C."/>
            <person name="Riley R."/>
            <person name="Ohm R."/>
            <person name="Sun H."/>
            <person name="Tunlid A."/>
            <person name="Henrissat B."/>
            <person name="Grigoriev I.V."/>
            <person name="Hibbett D.S."/>
            <person name="Martin F."/>
        </authorList>
    </citation>
    <scope>NUCLEOTIDE SEQUENCE [LARGE SCALE GENOMIC DNA]</scope>
    <source>
        <strain evidence="3">Marx 270</strain>
    </source>
</reference>